<dbReference type="SUPFAM" id="SSF81901">
    <property type="entry name" value="HCP-like"/>
    <property type="match status" value="1"/>
</dbReference>
<dbReference type="PANTHER" id="PTHR43628:SF1">
    <property type="entry name" value="CHITIN SYNTHASE REGULATORY FACTOR 2-RELATED"/>
    <property type="match status" value="1"/>
</dbReference>
<dbReference type="EMBL" id="PQFF01000364">
    <property type="protein sequence ID" value="RHZ55882.1"/>
    <property type="molecule type" value="Genomic_DNA"/>
</dbReference>
<dbReference type="InterPro" id="IPR006597">
    <property type="entry name" value="Sel1-like"/>
</dbReference>
<dbReference type="SMART" id="SM00671">
    <property type="entry name" value="SEL1"/>
    <property type="match status" value="2"/>
</dbReference>
<evidence type="ECO:0000313" key="2">
    <source>
        <dbReference type="Proteomes" id="UP000266861"/>
    </source>
</evidence>
<dbReference type="OrthoDB" id="2254916at2759"/>
<dbReference type="Pfam" id="PF08238">
    <property type="entry name" value="Sel1"/>
    <property type="match status" value="2"/>
</dbReference>
<evidence type="ECO:0000313" key="1">
    <source>
        <dbReference type="EMBL" id="RHZ55882.1"/>
    </source>
</evidence>
<sequence length="88" mass="10277">MVNWCDLKNLCKYTNLSGYYYGNGLGVNLDQVKAFEWYKKAAECNDNYSQYEIGKCFYEGRGTKRDIVKAIYWLNKAKENGNFNAMND</sequence>
<dbReference type="Gene3D" id="1.25.40.10">
    <property type="entry name" value="Tetratricopeptide repeat domain"/>
    <property type="match status" value="1"/>
</dbReference>
<proteinExistence type="predicted"/>
<comment type="caution">
    <text evidence="1">The sequence shown here is derived from an EMBL/GenBank/DDBJ whole genome shotgun (WGS) entry which is preliminary data.</text>
</comment>
<gene>
    <name evidence="1" type="ORF">Glove_410g6</name>
</gene>
<name>A0A397GY12_9GLOM</name>
<reference evidence="1 2" key="1">
    <citation type="submission" date="2018-08" db="EMBL/GenBank/DDBJ databases">
        <title>Genome and evolution of the arbuscular mycorrhizal fungus Diversispora epigaea (formerly Glomus versiforme) and its bacterial endosymbionts.</title>
        <authorList>
            <person name="Sun X."/>
            <person name="Fei Z."/>
            <person name="Harrison M."/>
        </authorList>
    </citation>
    <scope>NUCLEOTIDE SEQUENCE [LARGE SCALE GENOMIC DNA]</scope>
    <source>
        <strain evidence="1 2">IT104</strain>
    </source>
</reference>
<dbReference type="InterPro" id="IPR011990">
    <property type="entry name" value="TPR-like_helical_dom_sf"/>
</dbReference>
<organism evidence="1 2">
    <name type="scientific">Diversispora epigaea</name>
    <dbReference type="NCBI Taxonomy" id="1348612"/>
    <lineage>
        <taxon>Eukaryota</taxon>
        <taxon>Fungi</taxon>
        <taxon>Fungi incertae sedis</taxon>
        <taxon>Mucoromycota</taxon>
        <taxon>Glomeromycotina</taxon>
        <taxon>Glomeromycetes</taxon>
        <taxon>Diversisporales</taxon>
        <taxon>Diversisporaceae</taxon>
        <taxon>Diversispora</taxon>
    </lineage>
</organism>
<keyword evidence="2" id="KW-1185">Reference proteome</keyword>
<dbReference type="PANTHER" id="PTHR43628">
    <property type="entry name" value="ACTIVATOR OF C KINASE PROTEIN 1-RELATED"/>
    <property type="match status" value="1"/>
</dbReference>
<accession>A0A397GY12</accession>
<dbReference type="AlphaFoldDB" id="A0A397GY12"/>
<dbReference type="InterPro" id="IPR052945">
    <property type="entry name" value="Mitotic_Regulator"/>
</dbReference>
<protein>
    <submittedName>
        <fullName evidence="1">Uncharacterized protein</fullName>
    </submittedName>
</protein>
<dbReference type="Proteomes" id="UP000266861">
    <property type="component" value="Unassembled WGS sequence"/>
</dbReference>